<proteinExistence type="predicted"/>
<dbReference type="PANTHER" id="PTHR34883">
    <property type="entry name" value="SERINE-RICH PROTEIN, PUTATIVE-RELATED-RELATED"/>
    <property type="match status" value="1"/>
</dbReference>
<name>A0A8H5EX71_9AGAR</name>
<protein>
    <recommendedName>
        <fullName evidence="5">Phytocyanin domain-containing protein</fullName>
    </recommendedName>
</protein>
<evidence type="ECO:0008006" key="5">
    <source>
        <dbReference type="Google" id="ProtNLM"/>
    </source>
</evidence>
<gene>
    <name evidence="3" type="ORF">D9611_004954</name>
</gene>
<reference evidence="3 4" key="1">
    <citation type="journal article" date="2020" name="ISME J.">
        <title>Uncovering the hidden diversity of litter-decomposition mechanisms in mushroom-forming fungi.</title>
        <authorList>
            <person name="Floudas D."/>
            <person name="Bentzer J."/>
            <person name="Ahren D."/>
            <person name="Johansson T."/>
            <person name="Persson P."/>
            <person name="Tunlid A."/>
        </authorList>
    </citation>
    <scope>NUCLEOTIDE SEQUENCE [LARGE SCALE GENOMIC DNA]</scope>
    <source>
        <strain evidence="3 4">CBS 175.51</strain>
    </source>
</reference>
<keyword evidence="4" id="KW-1185">Reference proteome</keyword>
<comment type="caution">
    <text evidence="3">The sequence shown here is derived from an EMBL/GenBank/DDBJ whole genome shotgun (WGS) entry which is preliminary data.</text>
</comment>
<dbReference type="OrthoDB" id="1921208at2759"/>
<keyword evidence="2" id="KW-0732">Signal</keyword>
<dbReference type="EMBL" id="JAACJK010000220">
    <property type="protein sequence ID" value="KAF5315612.1"/>
    <property type="molecule type" value="Genomic_DNA"/>
</dbReference>
<feature type="region of interest" description="Disordered" evidence="1">
    <location>
        <begin position="135"/>
        <end position="175"/>
    </location>
</feature>
<dbReference type="AlphaFoldDB" id="A0A8H5EX71"/>
<accession>A0A8H5EX71</accession>
<feature type="signal peptide" evidence="2">
    <location>
        <begin position="1"/>
        <end position="17"/>
    </location>
</feature>
<evidence type="ECO:0000313" key="3">
    <source>
        <dbReference type="EMBL" id="KAF5315612.1"/>
    </source>
</evidence>
<organism evidence="3 4">
    <name type="scientific">Ephemerocybe angulata</name>
    <dbReference type="NCBI Taxonomy" id="980116"/>
    <lineage>
        <taxon>Eukaryota</taxon>
        <taxon>Fungi</taxon>
        <taxon>Dikarya</taxon>
        <taxon>Basidiomycota</taxon>
        <taxon>Agaricomycotina</taxon>
        <taxon>Agaricomycetes</taxon>
        <taxon>Agaricomycetidae</taxon>
        <taxon>Agaricales</taxon>
        <taxon>Agaricineae</taxon>
        <taxon>Psathyrellaceae</taxon>
        <taxon>Ephemerocybe</taxon>
    </lineage>
</organism>
<dbReference type="InterPro" id="IPR008972">
    <property type="entry name" value="Cupredoxin"/>
</dbReference>
<evidence type="ECO:0000256" key="1">
    <source>
        <dbReference type="SAM" id="MobiDB-lite"/>
    </source>
</evidence>
<evidence type="ECO:0000313" key="4">
    <source>
        <dbReference type="Proteomes" id="UP000541558"/>
    </source>
</evidence>
<dbReference type="Gene3D" id="2.60.40.420">
    <property type="entry name" value="Cupredoxins - blue copper proteins"/>
    <property type="match status" value="1"/>
</dbReference>
<sequence>MQLSWAFAALLPFVASAADIPVAVGQNGLTFEPSSVTAAEGDVIVFSFYPKNHTVTKSSFDKPCETSGDDEEDDSGFVSVASATTPTVWNWTVDSTDPAWFYCAQTAPLNHCQGGMVFAVNPTAENTFAAFQDRAKSGGSTSSTTTSGSTSGTQTSTSTSPAGSNTSTSGNNGGNGASSVVASTGAVLLAVAGGVAGFALL</sequence>
<evidence type="ECO:0000256" key="2">
    <source>
        <dbReference type="SAM" id="SignalP"/>
    </source>
</evidence>
<dbReference type="PANTHER" id="PTHR34883:SF15">
    <property type="entry name" value="EXTRACELLULAR SERINE-RICH PROTEIN"/>
    <property type="match status" value="1"/>
</dbReference>
<feature type="chain" id="PRO_5034503132" description="Phytocyanin domain-containing protein" evidence="2">
    <location>
        <begin position="18"/>
        <end position="201"/>
    </location>
</feature>
<dbReference type="Proteomes" id="UP000541558">
    <property type="component" value="Unassembled WGS sequence"/>
</dbReference>
<dbReference type="CDD" id="cd00920">
    <property type="entry name" value="Cupredoxin"/>
    <property type="match status" value="1"/>
</dbReference>
<feature type="compositionally biased region" description="Low complexity" evidence="1">
    <location>
        <begin position="137"/>
        <end position="170"/>
    </location>
</feature>
<dbReference type="SUPFAM" id="SSF49503">
    <property type="entry name" value="Cupredoxins"/>
    <property type="match status" value="1"/>
</dbReference>
<dbReference type="InterPro" id="IPR052953">
    <property type="entry name" value="Ser-rich/MCO-related"/>
</dbReference>